<keyword evidence="4" id="KW-1185">Reference proteome</keyword>
<feature type="transmembrane region" description="Helical" evidence="2">
    <location>
        <begin position="241"/>
        <end position="264"/>
    </location>
</feature>
<evidence type="ECO:0000313" key="4">
    <source>
        <dbReference type="Proteomes" id="UP001206925"/>
    </source>
</evidence>
<evidence type="ECO:0000313" key="3">
    <source>
        <dbReference type="EMBL" id="KAI7727620.1"/>
    </source>
</evidence>
<feature type="transmembrane region" description="Helical" evidence="2">
    <location>
        <begin position="492"/>
        <end position="514"/>
    </location>
</feature>
<feature type="transmembrane region" description="Helical" evidence="2">
    <location>
        <begin position="98"/>
        <end position="116"/>
    </location>
</feature>
<feature type="transmembrane region" description="Helical" evidence="2">
    <location>
        <begin position="441"/>
        <end position="459"/>
    </location>
</feature>
<feature type="transmembrane region" description="Helical" evidence="2">
    <location>
        <begin position="67"/>
        <end position="86"/>
    </location>
</feature>
<protein>
    <submittedName>
        <fullName evidence="3">Uncharacterized protein</fullName>
    </submittedName>
</protein>
<feature type="transmembrane region" description="Helical" evidence="2">
    <location>
        <begin position="137"/>
        <end position="158"/>
    </location>
</feature>
<keyword evidence="2" id="KW-1133">Transmembrane helix</keyword>
<evidence type="ECO:0000256" key="1">
    <source>
        <dbReference type="SAM" id="MobiDB-lite"/>
    </source>
</evidence>
<feature type="transmembrane region" description="Helical" evidence="2">
    <location>
        <begin position="285"/>
        <end position="303"/>
    </location>
</feature>
<sequence>MPTGGRPGTEIRFRPGKEVMPHGESSSSLHIQDPEHVQAEPLIVENAEHVRREPPIFLTHLLERFDLIMVLVLTFAVTMLICIGPSDSKIKQHDSAFIVLSVIFITSCLILSLTLLKVYQRSLVDPGGRPLIKLLNLGFHLSGFLGLVLPVIVIYIPGRVGQGIGYVLVGLALVCLSDNRLVILLGGLAAAHSDGRAAEHDIERPMFLKRFSNTLRYVVTPMICFAISGIVYLEAFAKDKIQLVIVGNLTLVFLSIGISITLGCHYQRSEEDPGTQRSFKFLNRFLYTSSFFAWVWSSSYVLFPGKTGHMISIALGGSCFIFLFIFVLCDANLCPKRVREMYQKVVCPLERPDPIFLTHHLSIFGNVIQPLISFCMGLQIYTFTLLHKVNMKQWLTYKPFLILAGGLDFGCTFLGFALLIIYQRAPIDPNKCVWVKFLKNAFYATGFAACGLTICMASFPKQTALAALLWAIAGAVGLFLVFGTFIDHIKLFAGYVFDFFTSSLASPPTLMWLVNR</sequence>
<keyword evidence="2" id="KW-0812">Transmembrane</keyword>
<gene>
    <name evidence="3" type="ORF">M8C21_003411</name>
</gene>
<dbReference type="AlphaFoldDB" id="A0AAD5BQI7"/>
<feature type="transmembrane region" description="Helical" evidence="2">
    <location>
        <begin position="214"/>
        <end position="235"/>
    </location>
</feature>
<accession>A0AAD5BQI7</accession>
<proteinExistence type="predicted"/>
<feature type="transmembrane region" description="Helical" evidence="2">
    <location>
        <begin position="466"/>
        <end position="486"/>
    </location>
</feature>
<organism evidence="3 4">
    <name type="scientific">Ambrosia artemisiifolia</name>
    <name type="common">Common ragweed</name>
    <dbReference type="NCBI Taxonomy" id="4212"/>
    <lineage>
        <taxon>Eukaryota</taxon>
        <taxon>Viridiplantae</taxon>
        <taxon>Streptophyta</taxon>
        <taxon>Embryophyta</taxon>
        <taxon>Tracheophyta</taxon>
        <taxon>Spermatophyta</taxon>
        <taxon>Magnoliopsida</taxon>
        <taxon>eudicotyledons</taxon>
        <taxon>Gunneridae</taxon>
        <taxon>Pentapetalae</taxon>
        <taxon>asterids</taxon>
        <taxon>campanulids</taxon>
        <taxon>Asterales</taxon>
        <taxon>Asteraceae</taxon>
        <taxon>Asteroideae</taxon>
        <taxon>Heliantheae alliance</taxon>
        <taxon>Heliantheae</taxon>
        <taxon>Ambrosia</taxon>
    </lineage>
</organism>
<feature type="transmembrane region" description="Helical" evidence="2">
    <location>
        <begin position="400"/>
        <end position="421"/>
    </location>
</feature>
<evidence type="ECO:0000256" key="2">
    <source>
        <dbReference type="SAM" id="Phobius"/>
    </source>
</evidence>
<feature type="region of interest" description="Disordered" evidence="1">
    <location>
        <begin position="1"/>
        <end position="31"/>
    </location>
</feature>
<feature type="compositionally biased region" description="Basic and acidic residues" evidence="1">
    <location>
        <begin position="9"/>
        <end position="21"/>
    </location>
</feature>
<dbReference type="EMBL" id="JAMZMK010011339">
    <property type="protein sequence ID" value="KAI7727620.1"/>
    <property type="molecule type" value="Genomic_DNA"/>
</dbReference>
<keyword evidence="2" id="KW-0472">Membrane</keyword>
<feature type="transmembrane region" description="Helical" evidence="2">
    <location>
        <begin position="309"/>
        <end position="329"/>
    </location>
</feature>
<dbReference type="Proteomes" id="UP001206925">
    <property type="component" value="Unassembled WGS sequence"/>
</dbReference>
<comment type="caution">
    <text evidence="3">The sequence shown here is derived from an EMBL/GenBank/DDBJ whole genome shotgun (WGS) entry which is preliminary data.</text>
</comment>
<reference evidence="3" key="1">
    <citation type="submission" date="2022-06" db="EMBL/GenBank/DDBJ databases">
        <title>Uncovering the hologenomic basis of an extraordinary plant invasion.</title>
        <authorList>
            <person name="Bieker V.C."/>
            <person name="Martin M.D."/>
            <person name="Gilbert T."/>
            <person name="Hodgins K."/>
            <person name="Battlay P."/>
            <person name="Petersen B."/>
            <person name="Wilson J."/>
        </authorList>
    </citation>
    <scope>NUCLEOTIDE SEQUENCE</scope>
    <source>
        <strain evidence="3">AA19_3_7</strain>
        <tissue evidence="3">Leaf</tissue>
    </source>
</reference>
<name>A0AAD5BQI7_AMBAR</name>